<accession>A0A1Y1V7X3</accession>
<dbReference type="EMBL" id="MCFH01000026">
    <property type="protein sequence ID" value="ORX48701.1"/>
    <property type="molecule type" value="Genomic_DNA"/>
</dbReference>
<dbReference type="Proteomes" id="UP000193719">
    <property type="component" value="Unassembled WGS sequence"/>
</dbReference>
<dbReference type="STRING" id="1754191.A0A1Y1V7X3"/>
<reference evidence="1 2" key="2">
    <citation type="submission" date="2016-08" db="EMBL/GenBank/DDBJ databases">
        <title>Pervasive Adenine N6-methylation of Active Genes in Fungi.</title>
        <authorList>
            <consortium name="DOE Joint Genome Institute"/>
            <person name="Mondo S.J."/>
            <person name="Dannebaum R.O."/>
            <person name="Kuo R.C."/>
            <person name="Labutti K."/>
            <person name="Haridas S."/>
            <person name="Kuo A."/>
            <person name="Salamov A."/>
            <person name="Ahrendt S.R."/>
            <person name="Lipzen A."/>
            <person name="Sullivan W."/>
            <person name="Andreopoulos W.B."/>
            <person name="Clum A."/>
            <person name="Lindquist E."/>
            <person name="Daum C."/>
            <person name="Ramamoorthy G.K."/>
            <person name="Gryganskyi A."/>
            <person name="Culley D."/>
            <person name="Magnuson J.K."/>
            <person name="James T.Y."/>
            <person name="O'Malley M.A."/>
            <person name="Stajich J.E."/>
            <person name="Spatafora J.W."/>
            <person name="Visel A."/>
            <person name="Grigoriev I.V."/>
        </authorList>
    </citation>
    <scope>NUCLEOTIDE SEQUENCE [LARGE SCALE GENOMIC DNA]</scope>
    <source>
        <strain evidence="2">finn</strain>
    </source>
</reference>
<organism evidence="1 2">
    <name type="scientific">Piromyces finnis</name>
    <dbReference type="NCBI Taxonomy" id="1754191"/>
    <lineage>
        <taxon>Eukaryota</taxon>
        <taxon>Fungi</taxon>
        <taxon>Fungi incertae sedis</taxon>
        <taxon>Chytridiomycota</taxon>
        <taxon>Chytridiomycota incertae sedis</taxon>
        <taxon>Neocallimastigomycetes</taxon>
        <taxon>Neocallimastigales</taxon>
        <taxon>Neocallimastigaceae</taxon>
        <taxon>Piromyces</taxon>
    </lineage>
</organism>
<name>A0A1Y1V7X3_9FUNG</name>
<sequence length="281" mass="33300">MYGLSWIQCKIEYEKLYVIIEDEESGFEFWRYPKFVKKNFISSLNNKKLFIGESLYDERFIKYINLTEYGFNITENGRFYDRKHVYTVAEEKDANHLQYIYLEKKEGYFRRNFYKDNGNNDRSIDVENISNAQYVQFKCEENYGYYIEDEFDSIVKKSNITVYDGKKLYVGDSIISKDNICRDKTKFSITPLVVNGFNIFENFSKKIGEYGKLPSSMSLRCDQKSSNTFFAIYNDDDTNEMIDKVMNKCRRDDKLISNTDYNKNFCLNNSLIGANDMSCLT</sequence>
<evidence type="ECO:0000313" key="2">
    <source>
        <dbReference type="Proteomes" id="UP000193719"/>
    </source>
</evidence>
<comment type="caution">
    <text evidence="1">The sequence shown here is derived from an EMBL/GenBank/DDBJ whole genome shotgun (WGS) entry which is preliminary data.</text>
</comment>
<evidence type="ECO:0000313" key="1">
    <source>
        <dbReference type="EMBL" id="ORX48701.1"/>
    </source>
</evidence>
<proteinExistence type="predicted"/>
<dbReference type="OrthoDB" id="10495608at2759"/>
<protein>
    <submittedName>
        <fullName evidence="1">Uncharacterized protein</fullName>
    </submittedName>
</protein>
<keyword evidence="2" id="KW-1185">Reference proteome</keyword>
<dbReference type="AlphaFoldDB" id="A0A1Y1V7X3"/>
<gene>
    <name evidence="1" type="ORF">BCR36DRAFT_371191</name>
</gene>
<reference evidence="1 2" key="1">
    <citation type="submission" date="2016-08" db="EMBL/GenBank/DDBJ databases">
        <title>Genomes of anaerobic fungi encode conserved fungal cellulosomes for biomass hydrolysis.</title>
        <authorList>
            <consortium name="DOE Joint Genome Institute"/>
            <person name="Haitjema C.H."/>
            <person name="Gilmore S.P."/>
            <person name="Henske J.K."/>
            <person name="Solomon K.V."/>
            <person name="De Groot R."/>
            <person name="Kuo A."/>
            <person name="Mondo S.J."/>
            <person name="Salamov A.A."/>
            <person name="Labutti K."/>
            <person name="Zhao Z."/>
            <person name="Chiniquy J."/>
            <person name="Barry K."/>
            <person name="Brewer H.M."/>
            <person name="Purvine S.O."/>
            <person name="Wright A.T."/>
            <person name="Boxma B."/>
            <person name="Van Alen T."/>
            <person name="Hackstein J.H."/>
            <person name="Baker S.E."/>
            <person name="Grigoriev I.V."/>
            <person name="O'Malley M.A."/>
        </authorList>
    </citation>
    <scope>NUCLEOTIDE SEQUENCE [LARGE SCALE GENOMIC DNA]</scope>
    <source>
        <strain evidence="2">finn</strain>
    </source>
</reference>